<dbReference type="InterPro" id="IPR027417">
    <property type="entry name" value="P-loop_NTPase"/>
</dbReference>
<accession>Q0JYL0</accession>
<sequence>MENGHFEQGRARDALSCLDAGCSRGEWIRLGMAAKAAGLSFEDFHLWSQNAPNYKGERDCLTAWNSFDDGPITESTLFRAARDAGWQGLYKAPRNGVGTIHALIQRPKEQAEPQVAPKVRIDPVSAFDAYPSAPAEHPYIVAKRGTADGLRIVPIENPLAIRGRSVAGYLAVPVRSLDGELRTVQYIPPPGAGEKLNAPGASFGSGMFVVGEVSADGRIYICEGIGHAWAVARADYQAAAVVTFGAGRFRVVGQALRERYPDARLVFVADRGKEAEAEGIARELCGSWVVAMPGDKPPNYDANDYELEHGTEALESLLQAAKAPPMHYQLQSGADLMDVPMPRWLVRGVLPADALAALFGPSGSGKSFIALDLCAAIADGAPEWFGRRVTGAPVTYCALEGARGLQKRIHAWTIRHHRPLPARLRFITQGIDLRNQDDIADLAAAVVASSAGDGLLVLDTLNRAAPGADENSSRDMGDLIEGAKELQRRIGGVVLLVHHTGKDGTKGLRGHSSLYAALDVAIEVSRTDSRREWSIAKSKDDEDGARAAFVLRVVELGSDPDGDPVTSCIVEPDGATAADTVQRLKLPQGSNQKIAYQAIGELLRHAKDFDKGGAPNGRPCIQIDSAFAAVAARMPCAEESRRYVARRAVTAMVGNGIYQVREGWLWHA</sequence>
<dbReference type="EMBL" id="AM260480">
    <property type="protein sequence ID" value="CAJ97164.1"/>
    <property type="molecule type" value="Genomic_DNA"/>
</dbReference>
<dbReference type="RefSeq" id="WP_011617828.1">
    <property type="nucleotide sequence ID" value="NC_008314.1"/>
</dbReference>
<dbReference type="SUPFAM" id="SSF52540">
    <property type="entry name" value="P-loop containing nucleoside triphosphate hydrolases"/>
    <property type="match status" value="1"/>
</dbReference>
<organism evidence="2 4">
    <name type="scientific">Cupriavidus necator (strain ATCC 17699 / DSM 428 / KCTC 22496 / NCIMB 10442 / H16 / Stanier 337)</name>
    <name type="common">Ralstonia eutropha</name>
    <dbReference type="NCBI Taxonomy" id="381666"/>
    <lineage>
        <taxon>Bacteria</taxon>
        <taxon>Pseudomonadati</taxon>
        <taxon>Pseudomonadota</taxon>
        <taxon>Betaproteobacteria</taxon>
        <taxon>Burkholderiales</taxon>
        <taxon>Burkholderiaceae</taxon>
        <taxon>Cupriavidus</taxon>
    </lineage>
</organism>
<evidence type="ECO:0000313" key="4">
    <source>
        <dbReference type="Proteomes" id="UP000008210"/>
    </source>
</evidence>
<evidence type="ECO:0000313" key="3">
    <source>
        <dbReference type="EMBL" id="QCC04935.1"/>
    </source>
</evidence>
<dbReference type="eggNOG" id="COG4643">
    <property type="taxonomic scope" value="Bacteria"/>
</dbReference>
<keyword evidence="2" id="KW-0378">Hydrolase</keyword>
<dbReference type="HOGENOM" id="CLU_421463_0_0_4"/>
<name>Q0JYL0_CUPNH</name>
<keyword evidence="2" id="KW-0347">Helicase</keyword>
<dbReference type="AlphaFoldDB" id="Q0JYL0"/>
<evidence type="ECO:0000259" key="1">
    <source>
        <dbReference type="SMART" id="SM00382"/>
    </source>
</evidence>
<dbReference type="STRING" id="381666.H16_B2382"/>
<dbReference type="KEGG" id="reh:H16_B2382"/>
<keyword evidence="2" id="KW-0067">ATP-binding</keyword>
<proteinExistence type="predicted"/>
<dbReference type="Proteomes" id="UP000296079">
    <property type="component" value="Chromosome 2"/>
</dbReference>
<reference evidence="3 5" key="2">
    <citation type="submission" date="2019-04" db="EMBL/GenBank/DDBJ databases">
        <title>Long-read de novo sequencing of Cupriavidus necator H16.</title>
        <authorList>
            <person name="Little G.T."/>
            <person name="Ehsaan M."/>
            <person name="Arenas-Lopez C."/>
            <person name="Jawed K."/>
            <person name="Winzer K."/>
            <person name="Kovacs K."/>
            <person name="Malys N."/>
            <person name="Minton N.P."/>
        </authorList>
    </citation>
    <scope>NUCLEOTIDE SEQUENCE [LARGE SCALE GENOMIC DNA]</scope>
    <source>
        <strain evidence="3 5">H16</strain>
    </source>
</reference>
<keyword evidence="2" id="KW-0547">Nucleotide-binding</keyword>
<dbReference type="Proteomes" id="UP000008210">
    <property type="component" value="Chromosome 2"/>
</dbReference>
<evidence type="ECO:0000313" key="5">
    <source>
        <dbReference type="Proteomes" id="UP000296079"/>
    </source>
</evidence>
<reference evidence="2 4" key="1">
    <citation type="journal article" date="2006" name="Nat. Biotechnol.">
        <title>Genome sequence of the bioplastic-producing 'Knallgas' bacterium Ralstonia eutropha H16.</title>
        <authorList>
            <person name="Pohlmann A."/>
            <person name="Fricke W.F."/>
            <person name="Reinecke F."/>
            <person name="Kusian B."/>
            <person name="Liesegang H."/>
            <person name="Cramm R."/>
            <person name="Eitinger T."/>
            <person name="Ewering C."/>
            <person name="Potter M."/>
            <person name="Schwartz E."/>
            <person name="Strittmatter A."/>
            <person name="Voss I."/>
            <person name="Gottschalk G."/>
            <person name="Steinbuechel A."/>
            <person name="Friedrich B."/>
            <person name="Bowien B."/>
        </authorList>
    </citation>
    <scope>NUCLEOTIDE SEQUENCE [LARGE SCALE GENOMIC DNA]</scope>
    <source>
        <strain evidence="4">ATCC 17699 / DSM 428 / KCTC 22496 / NCIMB 10442 / H16 / Stanier 337</strain>
        <strain evidence="2">H16</strain>
    </source>
</reference>
<dbReference type="eggNOG" id="COG3598">
    <property type="taxonomic scope" value="Bacteria"/>
</dbReference>
<dbReference type="OrthoDB" id="8905164at2"/>
<protein>
    <submittedName>
        <fullName evidence="2 3">Helicase</fullName>
    </submittedName>
</protein>
<dbReference type="Gene3D" id="3.40.50.300">
    <property type="entry name" value="P-loop containing nucleotide triphosphate hydrolases"/>
    <property type="match status" value="1"/>
</dbReference>
<dbReference type="InterPro" id="IPR014819">
    <property type="entry name" value="PriCT_2"/>
</dbReference>
<dbReference type="Pfam" id="PF13481">
    <property type="entry name" value="AAA_25"/>
    <property type="match status" value="1"/>
</dbReference>
<dbReference type="Pfam" id="PF08707">
    <property type="entry name" value="PriCT_2"/>
    <property type="match status" value="1"/>
</dbReference>
<evidence type="ECO:0000313" key="2">
    <source>
        <dbReference type="EMBL" id="CAJ97164.1"/>
    </source>
</evidence>
<gene>
    <name evidence="2" type="ordered locus">H16_B2382</name>
    <name evidence="3" type="ORF">E6A55_31210</name>
</gene>
<keyword evidence="4" id="KW-1185">Reference proteome</keyword>
<dbReference type="InterPro" id="IPR003593">
    <property type="entry name" value="AAA+_ATPase"/>
</dbReference>
<dbReference type="SMART" id="SM00382">
    <property type="entry name" value="AAA"/>
    <property type="match status" value="1"/>
</dbReference>
<dbReference type="GO" id="GO:0004386">
    <property type="term" value="F:helicase activity"/>
    <property type="evidence" value="ECO:0007669"/>
    <property type="project" value="UniProtKB-KW"/>
</dbReference>
<feature type="domain" description="AAA+ ATPase" evidence="1">
    <location>
        <begin position="352"/>
        <end position="528"/>
    </location>
</feature>
<dbReference type="EMBL" id="CP039288">
    <property type="protein sequence ID" value="QCC04935.1"/>
    <property type="molecule type" value="Genomic_DNA"/>
</dbReference>
<dbReference type="GO" id="GO:0016817">
    <property type="term" value="F:hydrolase activity, acting on acid anhydrides"/>
    <property type="evidence" value="ECO:0007669"/>
    <property type="project" value="InterPro"/>
</dbReference>